<dbReference type="InterPro" id="IPR009048">
    <property type="entry name" value="A-macroglobulin_rcpt-bd"/>
</dbReference>
<keyword evidence="4" id="KW-0812">Transmembrane</keyword>
<dbReference type="PROSITE" id="PS50189">
    <property type="entry name" value="NTR"/>
    <property type="match status" value="1"/>
</dbReference>
<dbReference type="Gene3D" id="2.40.50.120">
    <property type="match status" value="1"/>
</dbReference>
<dbReference type="FunFam" id="2.60.40.1940:FF:000001">
    <property type="entry name" value="Complement component C3"/>
    <property type="match status" value="1"/>
</dbReference>
<feature type="domain" description="NTR" evidence="6">
    <location>
        <begin position="1541"/>
        <end position="1687"/>
    </location>
</feature>
<dbReference type="GO" id="GO:0004866">
    <property type="term" value="F:endopeptidase inhibitor activity"/>
    <property type="evidence" value="ECO:0007669"/>
    <property type="project" value="InterPro"/>
</dbReference>
<dbReference type="SMART" id="SM01360">
    <property type="entry name" value="A2M"/>
    <property type="match status" value="1"/>
</dbReference>
<dbReference type="Pfam" id="PF17791">
    <property type="entry name" value="MG3"/>
    <property type="match status" value="1"/>
</dbReference>
<dbReference type="Pfam" id="PF21308">
    <property type="entry name" value="C3_CUB2"/>
    <property type="match status" value="1"/>
</dbReference>
<evidence type="ECO:0000256" key="1">
    <source>
        <dbReference type="ARBA" id="ARBA00004613"/>
    </source>
</evidence>
<dbReference type="InterPro" id="IPR050473">
    <property type="entry name" value="A2M/Complement_sys"/>
</dbReference>
<dbReference type="Pfam" id="PF17790">
    <property type="entry name" value="MG1"/>
    <property type="match status" value="1"/>
</dbReference>
<evidence type="ECO:0000313" key="8">
    <source>
        <dbReference type="RefSeq" id="XP_030052948.1"/>
    </source>
</evidence>
<dbReference type="CDD" id="cd00017">
    <property type="entry name" value="ANATO"/>
    <property type="match status" value="1"/>
</dbReference>
<evidence type="ECO:0000256" key="4">
    <source>
        <dbReference type="SAM" id="Phobius"/>
    </source>
</evidence>
<evidence type="ECO:0000256" key="2">
    <source>
        <dbReference type="ARBA" id="ARBA00022525"/>
    </source>
</evidence>
<dbReference type="InterPro" id="IPR048848">
    <property type="entry name" value="C3_CUB2"/>
</dbReference>
<feature type="domain" description="Anaphylatoxin-like" evidence="5">
    <location>
        <begin position="727"/>
        <end position="761"/>
    </location>
</feature>
<protein>
    <submittedName>
        <fullName evidence="8">Complement C3-like isoform X1</fullName>
    </submittedName>
</protein>
<dbReference type="Gene3D" id="2.60.40.690">
    <property type="entry name" value="Alpha-macroglobulin, receptor-binding domain"/>
    <property type="match status" value="1"/>
</dbReference>
<keyword evidence="2" id="KW-0964">Secreted</keyword>
<feature type="transmembrane region" description="Helical" evidence="4">
    <location>
        <begin position="35"/>
        <end position="56"/>
    </location>
</feature>
<keyword evidence="4" id="KW-0472">Membrane</keyword>
<dbReference type="GO" id="GO:0005615">
    <property type="term" value="C:extracellular space"/>
    <property type="evidence" value="ECO:0007669"/>
    <property type="project" value="InterPro"/>
</dbReference>
<dbReference type="Gene3D" id="1.50.10.20">
    <property type="match status" value="1"/>
</dbReference>
<dbReference type="InterPro" id="IPR018933">
    <property type="entry name" value="Netrin_module_non-TIMP"/>
</dbReference>
<dbReference type="Pfam" id="PF01835">
    <property type="entry name" value="MG2"/>
    <property type="match status" value="1"/>
</dbReference>
<dbReference type="Gene3D" id="6.20.50.160">
    <property type="match status" value="1"/>
</dbReference>
<evidence type="ECO:0000313" key="7">
    <source>
        <dbReference type="Proteomes" id="UP000515156"/>
    </source>
</evidence>
<evidence type="ECO:0000259" key="6">
    <source>
        <dbReference type="PROSITE" id="PS50189"/>
    </source>
</evidence>
<name>A0A6P7XKE0_9AMPH</name>
<dbReference type="OrthoDB" id="6359008at2759"/>
<dbReference type="InterPro" id="IPR041425">
    <property type="entry name" value="C3/4/5_MG1"/>
</dbReference>
<sequence length="1689" mass="190781">MPGIKIKGQSLGEGHCWEGEKRISYKDPRQDRMEFGLLFFLILCPDLSNAANYFMLVTPNVLRVNSDENIVIQAHDFSKTTDVTITVLEFPKDNQVLNRTSVQLRCQKKNDQKDQGCLATATIKIPSSYASSDTEEKQYVEIRASSTDFNLRKMVLISPQMGYIFIQTDKTIYTSGKRVNYRVFTMDQSLDPITKEVVINIQNPDGVVVMREQKNIPQGMLSQSLQIPDLASFGSWKILAHFQDSPQKMYSTEFEVREFVLPTFEVMLKPAKKFFYISDPELTIEISAKYVYNKPVDGYAIAIFGIVKDPERVTLEESLTRTEIKNGQGFLKLAGNMLQQAFLNSEELLGASIFVNVTVFSSGGDMVQAERSGIHIVTTPYKVSFTRTPHFFKPGMTFNFMVYITNPDESPADRVQIEGDTSASSEKFSGVSNEEGIVLVFINTGGKDKNMTIRVRTKDPSLQENQQAEASLVVKAYTPQSSSSGNYLHIGVESMDTKLDNLLRLNLHTKNAEQAVREKIKYITILLLSKGRLVQQKIQTREPQSELTSMSIQVTPDLLPAFRIVAYYFLSLTTHTEVVADSIWIHVTESCMGTLKVSAVNELEQGKIYKPQEKYNLVVTGDLNAIVGLVAVDRAIFVLNEKNRFSQKKVWATIAKSDIGCSPGSGADSLGVFRDAGLDVVSNLGFQTQARKELTCPQPPMRKRRSFTIVQRKLHKVHEFPPELQKCCKAGLQESPMGLSCEERAVHVLLGECVLVFLNCCREAEKMSQEARENLEHSRAEEECEDCAADDVVIRSYFPESWLWDKITLEEVVDQKLGLGRRVLESRPLPDSITTWEVLAVSIKTGRGLCVSKPYKLMVAKDFFVDLRLPYSVVRNEQVQIRAVLYNYGSIDIKVMVFFPYNDKVCAAAAKGKRYRMDVVIPTASSVMVPYVLVPLEVGVINIEVQAFVMGMFVTDGVRKPLLVVPEGQIQRVSKSYVLQPKDGPQAFQILGWQKEDLIPDTEPTNYFSFQGDILGETLLGTLSSSSLENLIRVPSGCPEQNMIKTSPNVIVTHYLDDTRQWHLVGVERRSEAIKNINNGITTQLTHRKSDHSYQGSTWLTAYVVKICAMANSLVFIDTVKLCESARWLLMKQQKLDGLFQEDGVVYSKPMQGGYPGSEQDASLTAFVLIALKEVEPICGNQIETMANVMKKAETYLQKRLPQLSKTYSVVISSYALALMGNSEADSVIDNFKFPSKPAWVVNREPFSEYTMEATAYALLQKLAVGKFKETHKIAEWLVERRQFGGGFGNTQNTVIVMQALAKYKTSLSVANEINLHINMLIDGRSRPNFIIITKNDAYLERTDQISAAKNVNITVTGTGMGTLTVMTVYHARLSKQVSKCNSFDLRATVENVPAVMDRRKEGIYESFILRIRTRYTGEYGATMTLIEINMLTGFEPDKKDLKKLTNDVENYISRFETRTTANNGTVIIYLDKVSTDQDTVIGFKIHKYFPVALLQPAAITIYEYYDQAKRCTKFYHLPNQSGELRKLCQGQVCVCAEEKCPSQQDTDDIPTVLDLVNEACRSGVDFVYKTKLVNSEQRDSYFYHDMRILDVIKEGTDMKASETSTSRRFINHMACEEKLRLEANKDYLIMGMTSDLWETQAEMTYVLSSSTYIRWWPEEELFQQDEYQDFGQVLQLFTDHIKTFGCET</sequence>
<dbReference type="InterPro" id="IPR001134">
    <property type="entry name" value="Netrin_domain"/>
</dbReference>
<reference evidence="8" key="1">
    <citation type="submission" date="2025-08" db="UniProtKB">
        <authorList>
            <consortium name="RefSeq"/>
        </authorList>
    </citation>
    <scope>IDENTIFICATION</scope>
</reference>
<dbReference type="PANTHER" id="PTHR11412:SF111">
    <property type="entry name" value="VENOM FACTOR"/>
    <property type="match status" value="1"/>
</dbReference>
<dbReference type="Pfam" id="PF01821">
    <property type="entry name" value="ANATO"/>
    <property type="match status" value="1"/>
</dbReference>
<dbReference type="SUPFAM" id="SSF49410">
    <property type="entry name" value="Alpha-macroglobulin receptor domain"/>
    <property type="match status" value="1"/>
</dbReference>
<dbReference type="PANTHER" id="PTHR11412">
    <property type="entry name" value="MACROGLOBULIN / COMPLEMENT"/>
    <property type="match status" value="1"/>
</dbReference>
<gene>
    <name evidence="8" type="primary">LOC115466075</name>
</gene>
<dbReference type="KEGG" id="muo:115466075"/>
<dbReference type="InterPro" id="IPR002890">
    <property type="entry name" value="MG2"/>
</dbReference>
<dbReference type="Pfam" id="PF07677">
    <property type="entry name" value="A2M_recep"/>
    <property type="match status" value="1"/>
</dbReference>
<dbReference type="FunFam" id="2.60.40.10:FF:000155">
    <property type="entry name" value="complement C3 isoform X1"/>
    <property type="match status" value="1"/>
</dbReference>
<accession>A0A6P7XKE0</accession>
<dbReference type="SUPFAM" id="SSF50242">
    <property type="entry name" value="TIMP-like"/>
    <property type="match status" value="1"/>
</dbReference>
<dbReference type="FunFam" id="2.60.40.1930:FF:000006">
    <property type="entry name" value="Complement C3"/>
    <property type="match status" value="1"/>
</dbReference>
<dbReference type="Gene3D" id="2.60.40.1930">
    <property type="match status" value="3"/>
</dbReference>
<evidence type="ECO:0000256" key="3">
    <source>
        <dbReference type="ARBA" id="ARBA00023157"/>
    </source>
</evidence>
<keyword evidence="4" id="KW-1133">Transmembrane helix</keyword>
<dbReference type="Pfam" id="PF00207">
    <property type="entry name" value="A2M"/>
    <property type="match status" value="1"/>
</dbReference>
<organism evidence="7 8">
    <name type="scientific">Microcaecilia unicolor</name>
    <dbReference type="NCBI Taxonomy" id="1415580"/>
    <lineage>
        <taxon>Eukaryota</taxon>
        <taxon>Metazoa</taxon>
        <taxon>Chordata</taxon>
        <taxon>Craniata</taxon>
        <taxon>Vertebrata</taxon>
        <taxon>Euteleostomi</taxon>
        <taxon>Amphibia</taxon>
        <taxon>Gymnophiona</taxon>
        <taxon>Siphonopidae</taxon>
        <taxon>Microcaecilia</taxon>
    </lineage>
</organism>
<dbReference type="SUPFAM" id="SSF48239">
    <property type="entry name" value="Terpenoid cyclases/Protein prenyltransferases"/>
    <property type="match status" value="1"/>
</dbReference>
<dbReference type="RefSeq" id="XP_030052948.1">
    <property type="nucleotide sequence ID" value="XM_030197088.1"/>
</dbReference>
<dbReference type="PROSITE" id="PS01178">
    <property type="entry name" value="ANAPHYLATOXIN_2"/>
    <property type="match status" value="1"/>
</dbReference>
<dbReference type="Gene3D" id="2.60.40.1940">
    <property type="match status" value="1"/>
</dbReference>
<dbReference type="CDD" id="cd02896">
    <property type="entry name" value="complement_C3_C4_C5"/>
    <property type="match status" value="1"/>
</dbReference>
<keyword evidence="3" id="KW-1015">Disulfide bond</keyword>
<dbReference type="SUPFAM" id="SSF47686">
    <property type="entry name" value="Anaphylotoxins (complement system)"/>
    <property type="match status" value="1"/>
</dbReference>
<dbReference type="InterPro" id="IPR000020">
    <property type="entry name" value="Anaphylatoxin/fibulin"/>
</dbReference>
<dbReference type="InterPro" id="IPR013783">
    <property type="entry name" value="Ig-like_fold"/>
</dbReference>
<dbReference type="Pfam" id="PF07703">
    <property type="entry name" value="A2M_BRD"/>
    <property type="match status" value="1"/>
</dbReference>
<dbReference type="InterPro" id="IPR041555">
    <property type="entry name" value="MG3"/>
</dbReference>
<dbReference type="SMART" id="SM00104">
    <property type="entry name" value="ANATO"/>
    <property type="match status" value="1"/>
</dbReference>
<dbReference type="InterPro" id="IPR011625">
    <property type="entry name" value="A2M_N_BRD"/>
</dbReference>
<dbReference type="Proteomes" id="UP000515156">
    <property type="component" value="Chromosome 3"/>
</dbReference>
<dbReference type="InParanoid" id="A0A6P7XKE0"/>
<dbReference type="InterPro" id="IPR036595">
    <property type="entry name" value="A-macroglobulin_rcpt-bd_sf"/>
</dbReference>
<dbReference type="InterPro" id="IPR008993">
    <property type="entry name" value="TIMP-like_OB-fold"/>
</dbReference>
<dbReference type="Pfam" id="PF01759">
    <property type="entry name" value="NTR"/>
    <property type="match status" value="1"/>
</dbReference>
<dbReference type="Gene3D" id="2.20.130.20">
    <property type="match status" value="1"/>
</dbReference>
<dbReference type="InterPro" id="IPR018081">
    <property type="entry name" value="Anaphylatoxin_comp_syst"/>
</dbReference>
<dbReference type="SMART" id="SM00643">
    <property type="entry name" value="C345C"/>
    <property type="match status" value="1"/>
</dbReference>
<dbReference type="FunFam" id="2.40.50.120:FF:000013">
    <property type="entry name" value="Complement C3"/>
    <property type="match status" value="1"/>
</dbReference>
<dbReference type="Pfam" id="PF07678">
    <property type="entry name" value="TED_complement"/>
    <property type="match status" value="1"/>
</dbReference>
<dbReference type="SMART" id="SM01419">
    <property type="entry name" value="Thiol-ester_cl"/>
    <property type="match status" value="1"/>
</dbReference>
<dbReference type="Gene3D" id="2.60.40.10">
    <property type="entry name" value="Immunoglobulins"/>
    <property type="match status" value="2"/>
</dbReference>
<dbReference type="InterPro" id="IPR040839">
    <property type="entry name" value="MG4"/>
</dbReference>
<dbReference type="Pfam" id="PF17789">
    <property type="entry name" value="MG4"/>
    <property type="match status" value="1"/>
</dbReference>
<dbReference type="Gene3D" id="1.20.91.20">
    <property type="entry name" value="Anaphylotoxins (complement system)"/>
    <property type="match status" value="1"/>
</dbReference>
<comment type="subcellular location">
    <subcellularLocation>
        <location evidence="1">Secreted</location>
    </subcellularLocation>
</comment>
<dbReference type="SMART" id="SM01359">
    <property type="entry name" value="A2M_N_2"/>
    <property type="match status" value="1"/>
</dbReference>
<dbReference type="InterPro" id="IPR001599">
    <property type="entry name" value="Macroglobln_a2"/>
</dbReference>
<dbReference type="InterPro" id="IPR008930">
    <property type="entry name" value="Terpenoid_cyclase/PrenylTrfase"/>
</dbReference>
<dbReference type="InterPro" id="IPR047565">
    <property type="entry name" value="Alpha-macroglob_thiol-ester_cl"/>
</dbReference>
<evidence type="ECO:0000259" key="5">
    <source>
        <dbReference type="PROSITE" id="PS01178"/>
    </source>
</evidence>
<dbReference type="Gene3D" id="2.60.120.1540">
    <property type="match status" value="1"/>
</dbReference>
<dbReference type="InterPro" id="IPR011626">
    <property type="entry name" value="Alpha-macroglobulin_TED"/>
</dbReference>
<dbReference type="SMART" id="SM01361">
    <property type="entry name" value="A2M_recep"/>
    <property type="match status" value="1"/>
</dbReference>
<keyword evidence="7" id="KW-1185">Reference proteome</keyword>
<dbReference type="GeneID" id="115466075"/>
<proteinExistence type="predicted"/>